<reference evidence="2 3" key="1">
    <citation type="submission" date="2019-02" db="EMBL/GenBank/DDBJ databases">
        <title>Genomic Encyclopedia of Type Strains, Phase IV (KMG-IV): sequencing the most valuable type-strain genomes for metagenomic binning, comparative biology and taxonomic classification.</title>
        <authorList>
            <person name="Goeker M."/>
        </authorList>
    </citation>
    <scope>NUCLEOTIDE SEQUENCE [LARGE SCALE GENOMIC DNA]</scope>
    <source>
        <strain evidence="2 3">DSM 19570</strain>
    </source>
</reference>
<feature type="domain" description="Exonuclease" evidence="1">
    <location>
        <begin position="21"/>
        <end position="194"/>
    </location>
</feature>
<dbReference type="CDD" id="cd06127">
    <property type="entry name" value="DEDDh"/>
    <property type="match status" value="1"/>
</dbReference>
<dbReference type="GO" id="GO:0004527">
    <property type="term" value="F:exonuclease activity"/>
    <property type="evidence" value="ECO:0007669"/>
    <property type="project" value="UniProtKB-ARBA"/>
</dbReference>
<dbReference type="GO" id="GO:0006259">
    <property type="term" value="P:DNA metabolic process"/>
    <property type="evidence" value="ECO:0007669"/>
    <property type="project" value="UniProtKB-ARBA"/>
</dbReference>
<keyword evidence="3" id="KW-1185">Reference proteome</keyword>
<sequence length="215" mass="23661">MSLWRQAIRHLGGQASRTATRWAVVDVEASGLDARRDRLLAIAAIAIDAEAAAPRIVLGDSFEVVLRQDEVVADKPNILLHGIGVGAQRGGVPAAQALQDFERWRAGAPLLAFHAAFDQTLIARAFASRLRRRLDAEWVDLEHVAEVVQPAVAARTLDEWMAHFGIRCAQRHQAAADALATAELLLKLWPAIRRQAPRPDFGALQQMAGQRRWLP</sequence>
<gene>
    <name evidence="2" type="ORF">EV670_1316</name>
</gene>
<comment type="caution">
    <text evidence="2">The sequence shown here is derived from an EMBL/GenBank/DDBJ whole genome shotgun (WGS) entry which is preliminary data.</text>
</comment>
<evidence type="ECO:0000313" key="2">
    <source>
        <dbReference type="EMBL" id="RZU00605.1"/>
    </source>
</evidence>
<name>A0A4Q7VVS8_9BURK</name>
<evidence type="ECO:0000259" key="1">
    <source>
        <dbReference type="SMART" id="SM00479"/>
    </source>
</evidence>
<dbReference type="Pfam" id="PF00929">
    <property type="entry name" value="RNase_T"/>
    <property type="match status" value="1"/>
</dbReference>
<dbReference type="SMART" id="SM00479">
    <property type="entry name" value="EXOIII"/>
    <property type="match status" value="1"/>
</dbReference>
<dbReference type="AlphaFoldDB" id="A0A4Q7VVS8"/>
<organism evidence="2 3">
    <name type="scientific">Rivibacter subsaxonicus</name>
    <dbReference type="NCBI Taxonomy" id="457575"/>
    <lineage>
        <taxon>Bacteria</taxon>
        <taxon>Pseudomonadati</taxon>
        <taxon>Pseudomonadota</taxon>
        <taxon>Betaproteobacteria</taxon>
        <taxon>Burkholderiales</taxon>
        <taxon>Rivibacter</taxon>
    </lineage>
</organism>
<dbReference type="Proteomes" id="UP000293671">
    <property type="component" value="Unassembled WGS sequence"/>
</dbReference>
<proteinExistence type="predicted"/>
<dbReference type="SUPFAM" id="SSF53098">
    <property type="entry name" value="Ribonuclease H-like"/>
    <property type="match status" value="1"/>
</dbReference>
<dbReference type="OrthoDB" id="5497329at2"/>
<dbReference type="RefSeq" id="WP_130431053.1">
    <property type="nucleotide sequence ID" value="NZ_SHKP01000005.1"/>
</dbReference>
<accession>A0A4Q7VVS8</accession>
<dbReference type="Gene3D" id="3.30.420.10">
    <property type="entry name" value="Ribonuclease H-like superfamily/Ribonuclease H"/>
    <property type="match status" value="1"/>
</dbReference>
<protein>
    <submittedName>
        <fullName evidence="2">DNA polymerase-3 subunit epsilon</fullName>
    </submittedName>
</protein>
<dbReference type="InterPro" id="IPR036397">
    <property type="entry name" value="RNaseH_sf"/>
</dbReference>
<evidence type="ECO:0000313" key="3">
    <source>
        <dbReference type="Proteomes" id="UP000293671"/>
    </source>
</evidence>
<dbReference type="GO" id="GO:0003676">
    <property type="term" value="F:nucleic acid binding"/>
    <property type="evidence" value="ECO:0007669"/>
    <property type="project" value="InterPro"/>
</dbReference>
<dbReference type="InterPro" id="IPR013520">
    <property type="entry name" value="Ribonucl_H"/>
</dbReference>
<dbReference type="EMBL" id="SHKP01000005">
    <property type="protein sequence ID" value="RZU00605.1"/>
    <property type="molecule type" value="Genomic_DNA"/>
</dbReference>
<dbReference type="InterPro" id="IPR012337">
    <property type="entry name" value="RNaseH-like_sf"/>
</dbReference>